<sequence length="133" mass="13578">MLALALAACERPHTGAPVAVPAVAPAPAPAPTLAPTHPPAAHIPSEAAPIPPTPMQRAHFACADGLRVEWRYFPLQGVAVLVRAGRNHELHPPPGGSAGVFAQPGLEVQLGAESLRIHLGAGPSIDCQRVAAS</sequence>
<evidence type="ECO:0000313" key="1">
    <source>
        <dbReference type="EMBL" id="BAO83723.1"/>
    </source>
</evidence>
<reference evidence="1 2" key="1">
    <citation type="journal article" date="2014" name="Nat. Commun.">
        <title>Physiological and genomic features of highly alkaliphilic hydrogen-utilizing Betaproteobacteria from a continental serpentinizing site.</title>
        <authorList>
            <person name="Suzuki S."/>
            <person name="Kuenen J.G."/>
            <person name="Schipper K."/>
            <person name="van der Velde S."/>
            <person name="Ishii S."/>
            <person name="Wu A."/>
            <person name="Sorokin D.Y."/>
            <person name="Tenney A."/>
            <person name="Meng X.Y."/>
            <person name="Morrill P.L."/>
            <person name="Kamagata Y."/>
            <person name="Muyzer G."/>
            <person name="Nealson K.H."/>
        </authorList>
    </citation>
    <scope>NUCLEOTIDE SEQUENCE [LARGE SCALE GENOMIC DNA]</scope>
    <source>
        <strain evidence="1 2">B1</strain>
    </source>
</reference>
<keyword evidence="2" id="KW-1185">Reference proteome</keyword>
<protein>
    <submittedName>
        <fullName evidence="1">Glucan-binding domain protein, YG repeat</fullName>
    </submittedName>
</protein>
<organism evidence="1 2">
    <name type="scientific">Serpentinimonas maccroryi</name>
    <dbReference type="NCBI Taxonomy" id="1458426"/>
    <lineage>
        <taxon>Bacteria</taxon>
        <taxon>Pseudomonadati</taxon>
        <taxon>Pseudomonadota</taxon>
        <taxon>Betaproteobacteria</taxon>
        <taxon>Burkholderiales</taxon>
        <taxon>Comamonadaceae</taxon>
        <taxon>Serpentinimonas</taxon>
    </lineage>
</organism>
<name>A0A060NVZ9_9BURK</name>
<dbReference type="AlphaFoldDB" id="A0A060NVZ9"/>
<proteinExistence type="predicted"/>
<gene>
    <name evidence="1" type="ORF">SMCB_1495</name>
</gene>
<dbReference type="EMBL" id="AP014569">
    <property type="protein sequence ID" value="BAO83723.1"/>
    <property type="molecule type" value="Genomic_DNA"/>
</dbReference>
<dbReference type="HOGENOM" id="CLU_1903102_0_0_4"/>
<accession>A0A060NVZ9</accession>
<evidence type="ECO:0000313" key="2">
    <source>
        <dbReference type="Proteomes" id="UP000066014"/>
    </source>
</evidence>
<dbReference type="Proteomes" id="UP000066014">
    <property type="component" value="Chromosome"/>
</dbReference>
<dbReference type="KEGG" id="cbab:SMCB_1495"/>